<keyword evidence="2" id="KW-1185">Reference proteome</keyword>
<comment type="caution">
    <text evidence="1">The sequence shown here is derived from an EMBL/GenBank/DDBJ whole genome shotgun (WGS) entry which is preliminary data.</text>
</comment>
<proteinExistence type="predicted"/>
<dbReference type="Proteomes" id="UP000566819">
    <property type="component" value="Unassembled WGS sequence"/>
</dbReference>
<dbReference type="PANTHER" id="PTHR38119:SF2">
    <property type="entry name" value="TRANSCRIPTION FACTOR DOMAIN-CONTAINING PROTEIN"/>
    <property type="match status" value="1"/>
</dbReference>
<gene>
    <name evidence="1" type="ORF">G7Y89_g1455</name>
</gene>
<evidence type="ECO:0000313" key="2">
    <source>
        <dbReference type="Proteomes" id="UP000566819"/>
    </source>
</evidence>
<dbReference type="OrthoDB" id="2129688at2759"/>
<dbReference type="AlphaFoldDB" id="A0A8H4RWC8"/>
<accession>A0A8H4RWC8</accession>
<evidence type="ECO:0000313" key="1">
    <source>
        <dbReference type="EMBL" id="KAF4636631.1"/>
    </source>
</evidence>
<sequence>MADLVTPAQPINAGEANDVDEYPEFKDDDVLITSWGDYTWKLHSTLLIRASPFFKDLLSSKMAIKLKPKDKQDGNTIKWKIRLVPHKLNPKDLRFRSFEIWDPSKKNGGWSVVDMSNTENFSAFNEDHPPTFCRTYTNLFSIFCCGTIPDYTNDKSGYYYISDGIAILLAAEHIGALPSIRLVLEAYLLRLGQTLWHHVAHKSEHWSFVAARMRSPMIFREAMCHIVGKFGIKGGVDKKFFEVNALRQSILELAQKKHDELTELKKKVELDLILMYPPRMFHPQNGMLIPNRAVYGSDIYLWQARSIFSNYIASAFFHNFHHRARDGGTKFYRLIGEGGEAYLERGGEILEDFFKKFAMSGKGKVCLLDALFIIKDEMRVLVKDLLVDNTQAKSAGNDLPYLTCVEIKDEELPWMEPVEEPAEE</sequence>
<name>A0A8H4RWC8_9HELO</name>
<organism evidence="1 2">
    <name type="scientific">Cudoniella acicularis</name>
    <dbReference type="NCBI Taxonomy" id="354080"/>
    <lineage>
        <taxon>Eukaryota</taxon>
        <taxon>Fungi</taxon>
        <taxon>Dikarya</taxon>
        <taxon>Ascomycota</taxon>
        <taxon>Pezizomycotina</taxon>
        <taxon>Leotiomycetes</taxon>
        <taxon>Helotiales</taxon>
        <taxon>Tricladiaceae</taxon>
        <taxon>Cudoniella</taxon>
    </lineage>
</organism>
<reference evidence="1 2" key="1">
    <citation type="submission" date="2020-03" db="EMBL/GenBank/DDBJ databases">
        <title>Draft Genome Sequence of Cudoniella acicularis.</title>
        <authorList>
            <person name="Buettner E."/>
            <person name="Kellner H."/>
        </authorList>
    </citation>
    <scope>NUCLEOTIDE SEQUENCE [LARGE SCALE GENOMIC DNA]</scope>
    <source>
        <strain evidence="1 2">DSM 108380</strain>
    </source>
</reference>
<dbReference type="PANTHER" id="PTHR38119">
    <property type="entry name" value="BTB DOMAIN-CONTAINING PROTEIN-RELATED"/>
    <property type="match status" value="1"/>
</dbReference>
<dbReference type="EMBL" id="JAAMPI010000056">
    <property type="protein sequence ID" value="KAF4636631.1"/>
    <property type="molecule type" value="Genomic_DNA"/>
</dbReference>
<protein>
    <recommendedName>
        <fullName evidence="3">BTB domain-containing protein</fullName>
    </recommendedName>
</protein>
<evidence type="ECO:0008006" key="3">
    <source>
        <dbReference type="Google" id="ProtNLM"/>
    </source>
</evidence>